<feature type="domain" description="Protein kinase" evidence="15">
    <location>
        <begin position="197"/>
        <end position="462"/>
    </location>
</feature>
<dbReference type="AlphaFoldDB" id="I2GYM1"/>
<dbReference type="GO" id="GO:0006281">
    <property type="term" value="P:DNA repair"/>
    <property type="evidence" value="ECO:0007669"/>
    <property type="project" value="EnsemblFungi"/>
</dbReference>
<dbReference type="Gene3D" id="3.30.200.20">
    <property type="entry name" value="Phosphorylase Kinase, domain 1"/>
    <property type="match status" value="1"/>
</dbReference>
<dbReference type="PROSITE" id="PS00107">
    <property type="entry name" value="PROTEIN_KINASE_ATP"/>
    <property type="match status" value="1"/>
</dbReference>
<evidence type="ECO:0000259" key="15">
    <source>
        <dbReference type="PROSITE" id="PS50011"/>
    </source>
</evidence>
<feature type="region of interest" description="Disordered" evidence="13">
    <location>
        <begin position="813"/>
        <end position="858"/>
    </location>
</feature>
<feature type="domain" description="FHA" evidence="14">
    <location>
        <begin position="662"/>
        <end position="725"/>
    </location>
</feature>
<dbReference type="Pfam" id="PF00498">
    <property type="entry name" value="FHA"/>
    <property type="match status" value="2"/>
</dbReference>
<dbReference type="FunFam" id="3.30.200.20:FF:000699">
    <property type="entry name" value="Serine/threonine-protein kinase RAD53"/>
    <property type="match status" value="1"/>
</dbReference>
<dbReference type="InterPro" id="IPR008984">
    <property type="entry name" value="SMAD_FHA_dom_sf"/>
</dbReference>
<dbReference type="GO" id="GO:0004712">
    <property type="term" value="F:protein serine/threonine/tyrosine kinase activity"/>
    <property type="evidence" value="ECO:0007669"/>
    <property type="project" value="UniProtKB-EC"/>
</dbReference>
<feature type="binding site" evidence="9 12">
    <location>
        <position position="226"/>
    </location>
    <ligand>
        <name>ATP</name>
        <dbReference type="ChEBI" id="CHEBI:30616"/>
    </ligand>
</feature>
<keyword evidence="17" id="KW-1185">Reference proteome</keyword>
<dbReference type="SUPFAM" id="SSF56112">
    <property type="entry name" value="Protein kinase-like (PK-like)"/>
    <property type="match status" value="1"/>
</dbReference>
<dbReference type="eggNOG" id="KOG0615">
    <property type="taxonomic scope" value="Eukaryota"/>
</dbReference>
<dbReference type="Proteomes" id="UP000002866">
    <property type="component" value="Chromosome 2"/>
</dbReference>
<dbReference type="OMA" id="HEGPLKD"/>
<feature type="active site" description="Proton acceptor" evidence="8">
    <location>
        <position position="318"/>
    </location>
</feature>
<keyword evidence="2 7" id="KW-0723">Serine/threonine-protein kinase</keyword>
<dbReference type="EC" id="2.7.12.1" evidence="7"/>
<evidence type="ECO:0000256" key="10">
    <source>
        <dbReference type="PIRSR" id="PIRSR630616-2"/>
    </source>
</evidence>
<dbReference type="PROSITE" id="PS00108">
    <property type="entry name" value="PROTEIN_KINASE_ST"/>
    <property type="match status" value="1"/>
</dbReference>
<organism evidence="16 17">
    <name type="scientific">Henningerozyma blattae (strain ATCC 34711 / CBS 6284 / DSM 70876 / NBRC 10599 / NRRL Y-10934 / UCD 77-7)</name>
    <name type="common">Yeast</name>
    <name type="synonym">Tetrapisispora blattae</name>
    <dbReference type="NCBI Taxonomy" id="1071380"/>
    <lineage>
        <taxon>Eukaryota</taxon>
        <taxon>Fungi</taxon>
        <taxon>Dikarya</taxon>
        <taxon>Ascomycota</taxon>
        <taxon>Saccharomycotina</taxon>
        <taxon>Saccharomycetes</taxon>
        <taxon>Saccharomycetales</taxon>
        <taxon>Saccharomycetaceae</taxon>
        <taxon>Henningerozyma</taxon>
    </lineage>
</organism>
<dbReference type="Pfam" id="PF00069">
    <property type="entry name" value="Pkinase"/>
    <property type="match status" value="1"/>
</dbReference>
<dbReference type="SMART" id="SM00240">
    <property type="entry name" value="FHA"/>
    <property type="match status" value="2"/>
</dbReference>
<dbReference type="GO" id="GO:0009202">
    <property type="term" value="P:deoxyribonucleoside triphosphate biosynthetic process"/>
    <property type="evidence" value="ECO:0007669"/>
    <property type="project" value="EnsemblFungi"/>
</dbReference>
<evidence type="ECO:0000256" key="8">
    <source>
        <dbReference type="PIRSR" id="PIRSR000661-50"/>
    </source>
</evidence>
<dbReference type="InterPro" id="IPR030616">
    <property type="entry name" value="Aur-like"/>
</dbReference>
<keyword evidence="3 7" id="KW-0808">Transferase</keyword>
<dbReference type="KEGG" id="tbl:TBLA_0B03840"/>
<evidence type="ECO:0000256" key="4">
    <source>
        <dbReference type="ARBA" id="ARBA00022741"/>
    </source>
</evidence>
<dbReference type="FunCoup" id="I2GYM1">
    <property type="interactions" value="525"/>
</dbReference>
<dbReference type="InterPro" id="IPR011009">
    <property type="entry name" value="Kinase-like_dom_sf"/>
</dbReference>
<evidence type="ECO:0000259" key="14">
    <source>
        <dbReference type="PROSITE" id="PS50006"/>
    </source>
</evidence>
<dbReference type="Gene3D" id="2.60.200.20">
    <property type="match status" value="2"/>
</dbReference>
<dbReference type="GO" id="GO:0006270">
    <property type="term" value="P:DNA replication initiation"/>
    <property type="evidence" value="ECO:0007669"/>
    <property type="project" value="EnsemblFungi"/>
</dbReference>
<dbReference type="GeneID" id="14494405"/>
<comment type="subcellular location">
    <subcellularLocation>
        <location evidence="7">Nucleus</location>
    </subcellularLocation>
</comment>
<dbReference type="GO" id="GO:0003688">
    <property type="term" value="F:DNA replication origin binding"/>
    <property type="evidence" value="ECO:0007669"/>
    <property type="project" value="EnsemblFungi"/>
</dbReference>
<dbReference type="GO" id="GO:0005524">
    <property type="term" value="F:ATP binding"/>
    <property type="evidence" value="ECO:0007669"/>
    <property type="project" value="UniProtKB-UniRule"/>
</dbReference>
<dbReference type="HOGENOM" id="CLU_379543_0_0_1"/>
<evidence type="ECO:0000256" key="1">
    <source>
        <dbReference type="ARBA" id="ARBA00005575"/>
    </source>
</evidence>
<keyword evidence="4 7" id="KW-0547">Nucleotide-binding</keyword>
<evidence type="ECO:0000256" key="13">
    <source>
        <dbReference type="SAM" id="MobiDB-lite"/>
    </source>
</evidence>
<evidence type="ECO:0000313" key="16">
    <source>
        <dbReference type="EMBL" id="CCH59223.1"/>
    </source>
</evidence>
<comment type="function">
    <text evidence="7">Controls S-phase checkpoint as well as G1 and G2 DNA damage checkpoints. Phosphorylates proteins on serine, threonine, and tyrosine. Prevents entry into anaphase and mitotic exit after DNA damage via regulation of the Polo kinase CDC5.</text>
</comment>
<proteinExistence type="inferred from homology"/>
<dbReference type="GO" id="GO:0004674">
    <property type="term" value="F:protein serine/threonine kinase activity"/>
    <property type="evidence" value="ECO:0007669"/>
    <property type="project" value="UniProtKB-KW"/>
</dbReference>
<sequence length="858" mass="97299">MDNVTQPTQQSTQATQKYLIEKFSQEKINNDIVCRVICTRGQIPIKDLAVDINEVLKEKEPIKKIWTFGRNPKSDYFLGNITRLSNKHFQIMLGEDGNLLLRDLSTNGTWLNGEKLNKDHNQILSQGDEITVGRGVDKDTVSLIIFINGDFKDQLEIAKNEYRTNLNNSTNPGISNKKHLNGLNGIPSQQGILKDFSINDEVVGQGAFATVKKAVERSTGRTFAVKIINKRKVMGNLSGVTRELEILRKLDHPRIVRLKGFYEDEESYYLVMEFVSGGDLMDFVAAHGSVGEDAGREITRQILEAVAYMHEKGISHRDIKPDNILIEQDDPVLVKITDFGLAKVQGNGTFMKTFCGTLAYVAPEVISGKNAATENDDRIEYSSLVDMWSIGCLVYVILTAHLPFSGSTQQELYEQINRGSYHEGPLKDYRVSEEARDFIESLIQVDPNNRLTAKDALKHEWIKLGIFGSESQSMSQSQSQLQMELQSQLQTELKNIKSELPLSPSWQRDETKDSNNSALLTNLYNEEDDQLYTNAVSLSQSLSQQKQLENLNDAQFEFIKIRRKKQLDILKELEKKQRQIKDNNWKDGFKIPEGGAPIRLTQPPQQHQLQSQSQQTVVPNASNAIKREASKSVTNGKFLTLVPCKDSVIQERISIKQGINPFFIGRSNDCHCKIEDTRLSRVHCFVLKKRHPVGDSFIESPAMGLDDIWYCQIGTNLGYINDRKVSNGEKMLLFEGDVIRIIWDKENNYSFSFKVMINDDTGLFNNGRDMNDMKQRAIVKLSNNEKEFVNRLSQMMQLKRNGGAGVIKKNVQDEKNTSKPLKRVHSLSLSQSQVDPTKKVKRAQLDPTDDATANMQFY</sequence>
<dbReference type="GO" id="GO:0004713">
    <property type="term" value="F:protein tyrosine kinase activity"/>
    <property type="evidence" value="ECO:0007669"/>
    <property type="project" value="UniProtKB-KW"/>
</dbReference>
<dbReference type="GO" id="GO:0005634">
    <property type="term" value="C:nucleus"/>
    <property type="evidence" value="ECO:0007669"/>
    <property type="project" value="UniProtKB-SubCell"/>
</dbReference>
<dbReference type="Gene3D" id="1.10.510.10">
    <property type="entry name" value="Transferase(Phosphotransferase) domain 1"/>
    <property type="match status" value="1"/>
</dbReference>
<comment type="similarity">
    <text evidence="1 7">Belongs to the protein kinase superfamily. CAMK Ser/Thr protein kinase family. CHEK2 subfamily.</text>
</comment>
<comment type="catalytic activity">
    <reaction evidence="7">
        <text>L-threonyl-[protein] + ATP = O-phospho-L-threonyl-[protein] + ADP + H(+)</text>
        <dbReference type="Rhea" id="RHEA:46608"/>
        <dbReference type="Rhea" id="RHEA-COMP:11060"/>
        <dbReference type="Rhea" id="RHEA-COMP:11605"/>
        <dbReference type="ChEBI" id="CHEBI:15378"/>
        <dbReference type="ChEBI" id="CHEBI:30013"/>
        <dbReference type="ChEBI" id="CHEBI:30616"/>
        <dbReference type="ChEBI" id="CHEBI:61977"/>
        <dbReference type="ChEBI" id="CHEBI:456216"/>
        <dbReference type="EC" id="2.7.12.1"/>
    </reaction>
</comment>
<keyword evidence="5 7" id="KW-0418">Kinase</keyword>
<dbReference type="EMBL" id="HE806317">
    <property type="protein sequence ID" value="CCH59223.1"/>
    <property type="molecule type" value="Genomic_DNA"/>
</dbReference>
<gene>
    <name evidence="16" type="primary">TBLA0B03840</name>
    <name evidence="16" type="ORF">TBLA_0B03840</name>
</gene>
<dbReference type="GO" id="GO:0000077">
    <property type="term" value="P:DNA damage checkpoint signaling"/>
    <property type="evidence" value="ECO:0007669"/>
    <property type="project" value="EnsemblFungi"/>
</dbReference>
<dbReference type="PIRSF" id="PIRSF000661">
    <property type="entry name" value="Ser/Thr_PK_RAD53"/>
    <property type="match status" value="1"/>
</dbReference>
<dbReference type="OrthoDB" id="10252171at2759"/>
<evidence type="ECO:0000256" key="6">
    <source>
        <dbReference type="ARBA" id="ARBA00022840"/>
    </source>
</evidence>
<dbReference type="PROSITE" id="PS50006">
    <property type="entry name" value="FHA_DOMAIN"/>
    <property type="match status" value="2"/>
</dbReference>
<evidence type="ECO:0000256" key="5">
    <source>
        <dbReference type="ARBA" id="ARBA00022777"/>
    </source>
</evidence>
<evidence type="ECO:0000256" key="12">
    <source>
        <dbReference type="PROSITE-ProRule" id="PRU10141"/>
    </source>
</evidence>
<name>I2GYM1_HENB6</name>
<evidence type="ECO:0000313" key="17">
    <source>
        <dbReference type="Proteomes" id="UP000002866"/>
    </source>
</evidence>
<evidence type="ECO:0000256" key="11">
    <source>
        <dbReference type="PIRSR" id="PIRSR630616-3"/>
    </source>
</evidence>
<evidence type="ECO:0000256" key="7">
    <source>
        <dbReference type="PIRNR" id="PIRNR000661"/>
    </source>
</evidence>
<dbReference type="InterPro" id="IPR008271">
    <property type="entry name" value="Ser/Thr_kinase_AS"/>
</dbReference>
<dbReference type="GO" id="GO:0005829">
    <property type="term" value="C:cytosol"/>
    <property type="evidence" value="ECO:0007669"/>
    <property type="project" value="EnsemblFungi"/>
</dbReference>
<keyword evidence="6 7" id="KW-0067">ATP-binding</keyword>
<keyword evidence="7" id="KW-0829">Tyrosine-protein kinase</keyword>
<evidence type="ECO:0000256" key="9">
    <source>
        <dbReference type="PIRSR" id="PIRSR000661-51"/>
    </source>
</evidence>
<reference evidence="16 17" key="1">
    <citation type="journal article" date="2011" name="Proc. Natl. Acad. Sci. U.S.A.">
        <title>Evolutionary erosion of yeast sex chromosomes by mating-type switching accidents.</title>
        <authorList>
            <person name="Gordon J.L."/>
            <person name="Armisen D."/>
            <person name="Proux-Wera E."/>
            <person name="Oheigeartaigh S.S."/>
            <person name="Byrne K.P."/>
            <person name="Wolfe K.H."/>
        </authorList>
    </citation>
    <scope>NUCLEOTIDE SEQUENCE [LARGE SCALE GENOMIC DNA]</scope>
    <source>
        <strain evidence="17">ATCC 34711 / CBS 6284 / DSM 70876 / NBRC 10599 / NRRL Y-10934 / UCD 77-7</strain>
    </source>
</reference>
<dbReference type="InterPro" id="IPR017441">
    <property type="entry name" value="Protein_kinase_ATP_BS"/>
</dbReference>
<dbReference type="SUPFAM" id="SSF49879">
    <property type="entry name" value="SMAD/FHA domain"/>
    <property type="match status" value="2"/>
</dbReference>
<dbReference type="SMART" id="SM00220">
    <property type="entry name" value="S_TKc"/>
    <property type="match status" value="1"/>
</dbReference>
<dbReference type="PROSITE" id="PS50011">
    <property type="entry name" value="PROTEIN_KINASE_DOM"/>
    <property type="match status" value="1"/>
</dbReference>
<dbReference type="PANTHER" id="PTHR24350">
    <property type="entry name" value="SERINE/THREONINE-PROTEIN KINASE IAL-RELATED"/>
    <property type="match status" value="1"/>
</dbReference>
<evidence type="ECO:0000256" key="2">
    <source>
        <dbReference type="ARBA" id="ARBA00022527"/>
    </source>
</evidence>
<dbReference type="GO" id="GO:0008104">
    <property type="term" value="P:intracellular protein localization"/>
    <property type="evidence" value="ECO:0007669"/>
    <property type="project" value="EnsemblFungi"/>
</dbReference>
<dbReference type="InterPro" id="IPR016256">
    <property type="entry name" value="Ser/Thr_kinase_Rad53"/>
</dbReference>
<keyword evidence="7" id="KW-0131">Cell cycle</keyword>
<dbReference type="FunFam" id="2.60.200.20:FF:000104">
    <property type="entry name" value="Serine/threonine-protein kinase RAD53"/>
    <property type="match status" value="1"/>
</dbReference>
<dbReference type="RefSeq" id="XP_004178742.1">
    <property type="nucleotide sequence ID" value="XM_004178694.1"/>
</dbReference>
<dbReference type="STRING" id="1071380.I2GYM1"/>
<feature type="binding site" evidence="10">
    <location>
        <position position="338"/>
    </location>
    <ligand>
        <name>ATP</name>
        <dbReference type="ChEBI" id="CHEBI:30616"/>
    </ligand>
</feature>
<dbReference type="FunFam" id="1.10.510.10:FF:000651">
    <property type="entry name" value="Serine/threonine-protein kinase RAD53"/>
    <property type="match status" value="1"/>
</dbReference>
<keyword evidence="7" id="KW-0227">DNA damage</keyword>
<feature type="binding site" evidence="9">
    <location>
        <begin position="203"/>
        <end position="211"/>
    </location>
    <ligand>
        <name>ATP</name>
        <dbReference type="ChEBI" id="CHEBI:30616"/>
    </ligand>
</feature>
<dbReference type="InParanoid" id="I2GYM1"/>
<keyword evidence="7" id="KW-0539">Nucleus</keyword>
<dbReference type="InterPro" id="IPR000719">
    <property type="entry name" value="Prot_kinase_dom"/>
</dbReference>
<feature type="cross-link" description="Glycyl lysine isopeptide (Lys-Gly) (interchain with G-Cter in SUMO2)" evidence="11">
    <location>
        <position position="320"/>
    </location>
</feature>
<feature type="domain" description="FHA" evidence="14">
    <location>
        <begin position="66"/>
        <end position="116"/>
    </location>
</feature>
<accession>I2GYM1</accession>
<dbReference type="GO" id="GO:0043247">
    <property type="term" value="P:telomere maintenance in response to DNA damage"/>
    <property type="evidence" value="ECO:0007669"/>
    <property type="project" value="EnsemblFungi"/>
</dbReference>
<evidence type="ECO:0000256" key="3">
    <source>
        <dbReference type="ARBA" id="ARBA00022679"/>
    </source>
</evidence>
<dbReference type="InterPro" id="IPR000253">
    <property type="entry name" value="FHA_dom"/>
</dbReference>
<protein>
    <recommendedName>
        <fullName evidence="7">Serine/threonine-protein kinase RAD53</fullName>
        <ecNumber evidence="7">2.7.12.1</ecNumber>
    </recommendedName>
</protein>